<feature type="region of interest" description="Disordered" evidence="1">
    <location>
        <begin position="306"/>
        <end position="336"/>
    </location>
</feature>
<evidence type="ECO:0000313" key="2">
    <source>
        <dbReference type="EMBL" id="KAF9454658.1"/>
    </source>
</evidence>
<dbReference type="OrthoDB" id="2987718at2759"/>
<feature type="region of interest" description="Disordered" evidence="1">
    <location>
        <begin position="192"/>
        <end position="214"/>
    </location>
</feature>
<proteinExistence type="predicted"/>
<organism evidence="2 3">
    <name type="scientific">Macrolepiota fuliginosa MF-IS2</name>
    <dbReference type="NCBI Taxonomy" id="1400762"/>
    <lineage>
        <taxon>Eukaryota</taxon>
        <taxon>Fungi</taxon>
        <taxon>Dikarya</taxon>
        <taxon>Basidiomycota</taxon>
        <taxon>Agaricomycotina</taxon>
        <taxon>Agaricomycetes</taxon>
        <taxon>Agaricomycetidae</taxon>
        <taxon>Agaricales</taxon>
        <taxon>Agaricineae</taxon>
        <taxon>Agaricaceae</taxon>
        <taxon>Macrolepiota</taxon>
    </lineage>
</organism>
<gene>
    <name evidence="2" type="ORF">P691DRAFT_317944</name>
</gene>
<feature type="region of interest" description="Disordered" evidence="1">
    <location>
        <begin position="115"/>
        <end position="138"/>
    </location>
</feature>
<keyword evidence="3" id="KW-1185">Reference proteome</keyword>
<protein>
    <submittedName>
        <fullName evidence="2">Uncharacterized protein</fullName>
    </submittedName>
</protein>
<feature type="compositionally biased region" description="Polar residues" evidence="1">
    <location>
        <begin position="306"/>
        <end position="325"/>
    </location>
</feature>
<feature type="compositionally biased region" description="Polar residues" evidence="1">
    <location>
        <begin position="200"/>
        <end position="214"/>
    </location>
</feature>
<accession>A0A9P6CB29</accession>
<dbReference type="EMBL" id="MU151053">
    <property type="protein sequence ID" value="KAF9454658.1"/>
    <property type="molecule type" value="Genomic_DNA"/>
</dbReference>
<evidence type="ECO:0000256" key="1">
    <source>
        <dbReference type="SAM" id="MobiDB-lite"/>
    </source>
</evidence>
<comment type="caution">
    <text evidence="2">The sequence shown here is derived from an EMBL/GenBank/DDBJ whole genome shotgun (WGS) entry which is preliminary data.</text>
</comment>
<feature type="compositionally biased region" description="Basic and acidic residues" evidence="1">
    <location>
        <begin position="125"/>
        <end position="138"/>
    </location>
</feature>
<dbReference type="AlphaFoldDB" id="A0A9P6CB29"/>
<evidence type="ECO:0000313" key="3">
    <source>
        <dbReference type="Proteomes" id="UP000807342"/>
    </source>
</evidence>
<dbReference type="Proteomes" id="UP000807342">
    <property type="component" value="Unassembled WGS sequence"/>
</dbReference>
<reference evidence="2" key="1">
    <citation type="submission" date="2020-11" db="EMBL/GenBank/DDBJ databases">
        <authorList>
            <consortium name="DOE Joint Genome Institute"/>
            <person name="Ahrendt S."/>
            <person name="Riley R."/>
            <person name="Andreopoulos W."/>
            <person name="Labutti K."/>
            <person name="Pangilinan J."/>
            <person name="Ruiz-Duenas F.J."/>
            <person name="Barrasa J.M."/>
            <person name="Sanchez-Garcia M."/>
            <person name="Camarero S."/>
            <person name="Miyauchi S."/>
            <person name="Serrano A."/>
            <person name="Linde D."/>
            <person name="Babiker R."/>
            <person name="Drula E."/>
            <person name="Ayuso-Fernandez I."/>
            <person name="Pacheco R."/>
            <person name="Padilla G."/>
            <person name="Ferreira P."/>
            <person name="Barriuso J."/>
            <person name="Kellner H."/>
            <person name="Castanera R."/>
            <person name="Alfaro M."/>
            <person name="Ramirez L."/>
            <person name="Pisabarro A.G."/>
            <person name="Kuo A."/>
            <person name="Tritt A."/>
            <person name="Lipzen A."/>
            <person name="He G."/>
            <person name="Yan M."/>
            <person name="Ng V."/>
            <person name="Cullen D."/>
            <person name="Martin F."/>
            <person name="Rosso M.-N."/>
            <person name="Henrissat B."/>
            <person name="Hibbett D."/>
            <person name="Martinez A.T."/>
            <person name="Grigoriev I.V."/>
        </authorList>
    </citation>
    <scope>NUCLEOTIDE SEQUENCE</scope>
    <source>
        <strain evidence="2">MF-IS2</strain>
    </source>
</reference>
<name>A0A9P6CB29_9AGAR</name>
<sequence>MGSNSAHQPPMLIPRPRISNVQDINKVLLAGTHSPNEIKHFRRLVRQGCCRYFDSSKSYPKHSTADHQKLKQYVMQHDVKMCRYSLQWPVDAYARLWIKGKLDRSRRAIKRNIDKAKAATSRVPSKKEGISKKARDREHMGKVTTDEMTTQRTRTVTFVGKAPSYAKSSSVREISDEETLTVLPAPRINPRLLLPGPSQLPETLSQTESHTPYTSRNYPSPCSFCGYLPPIPNEIQIELCDLFHDIPHAISSLAANGLVHDRHLAILLTWEKGDRQDFCDRLPRNCFSQLDLVIITNLLVNHPSIQSTESTNPADAQPESTTGENGESVPWPNGATKDLLVNSPNILRDLKYAMKLDNNKALFARIIDLANRYGEVFVKNHKPFDQGSFQRLKKAVDLISEMEPHLRYYEDAWPIRFYLQLQARDRVHDSNHNSVTSPSVATASVVTMTIHDEIPKPVKITTHSYCPIHPPLDLGHVPQAVRELLKDHGMQELIIPLVSNGVTTEKHLTLLRSLTPDQIETLVARADHATKASLNLFQHMWLKVSLRGQPGSKLERSREIG</sequence>